<dbReference type="AlphaFoldDB" id="A0A5B7D1B2"/>
<accession>A0A5B7D1B2</accession>
<comment type="caution">
    <text evidence="1">The sequence shown here is derived from an EMBL/GenBank/DDBJ whole genome shotgun (WGS) entry which is preliminary data.</text>
</comment>
<name>A0A5B7D1B2_PORTR</name>
<organism evidence="1 2">
    <name type="scientific">Portunus trituberculatus</name>
    <name type="common">Swimming crab</name>
    <name type="synonym">Neptunus trituberculatus</name>
    <dbReference type="NCBI Taxonomy" id="210409"/>
    <lineage>
        <taxon>Eukaryota</taxon>
        <taxon>Metazoa</taxon>
        <taxon>Ecdysozoa</taxon>
        <taxon>Arthropoda</taxon>
        <taxon>Crustacea</taxon>
        <taxon>Multicrustacea</taxon>
        <taxon>Malacostraca</taxon>
        <taxon>Eumalacostraca</taxon>
        <taxon>Eucarida</taxon>
        <taxon>Decapoda</taxon>
        <taxon>Pleocyemata</taxon>
        <taxon>Brachyura</taxon>
        <taxon>Eubrachyura</taxon>
        <taxon>Portunoidea</taxon>
        <taxon>Portunidae</taxon>
        <taxon>Portuninae</taxon>
        <taxon>Portunus</taxon>
    </lineage>
</organism>
<proteinExistence type="predicted"/>
<gene>
    <name evidence="1" type="ORF">E2C01_007771</name>
</gene>
<dbReference type="Proteomes" id="UP000324222">
    <property type="component" value="Unassembled WGS sequence"/>
</dbReference>
<sequence>MVRKEPVRLAWRDARITQVTMCVEFSMRSSRRQRKRGTPVTMTTPCHIPDGRVPCLNCHFRQTHVAPVMGMARV</sequence>
<evidence type="ECO:0000313" key="1">
    <source>
        <dbReference type="EMBL" id="MPC14991.1"/>
    </source>
</evidence>
<evidence type="ECO:0000313" key="2">
    <source>
        <dbReference type="Proteomes" id="UP000324222"/>
    </source>
</evidence>
<keyword evidence="2" id="KW-1185">Reference proteome</keyword>
<dbReference type="EMBL" id="VSRR010000395">
    <property type="protein sequence ID" value="MPC14991.1"/>
    <property type="molecule type" value="Genomic_DNA"/>
</dbReference>
<reference evidence="1 2" key="1">
    <citation type="submission" date="2019-05" db="EMBL/GenBank/DDBJ databases">
        <title>Another draft genome of Portunus trituberculatus and its Hox gene families provides insights of decapod evolution.</title>
        <authorList>
            <person name="Jeong J.-H."/>
            <person name="Song I."/>
            <person name="Kim S."/>
            <person name="Choi T."/>
            <person name="Kim D."/>
            <person name="Ryu S."/>
            <person name="Kim W."/>
        </authorList>
    </citation>
    <scope>NUCLEOTIDE SEQUENCE [LARGE SCALE GENOMIC DNA]</scope>
    <source>
        <tissue evidence="1">Muscle</tissue>
    </source>
</reference>
<protein>
    <submittedName>
        <fullName evidence="1">Uncharacterized protein</fullName>
    </submittedName>
</protein>